<evidence type="ECO:0000256" key="1">
    <source>
        <dbReference type="ARBA" id="ARBA00008056"/>
    </source>
</evidence>
<evidence type="ECO:0000256" key="2">
    <source>
        <dbReference type="RuleBase" id="RU003682"/>
    </source>
</evidence>
<dbReference type="GO" id="GO:0046872">
    <property type="term" value="F:metal ion binding"/>
    <property type="evidence" value="ECO:0007669"/>
    <property type="project" value="UniProtKB-KW"/>
</dbReference>
<evidence type="ECO:0000313" key="4">
    <source>
        <dbReference type="EMBL" id="OCK85601.1"/>
    </source>
</evidence>
<dbReference type="EMBL" id="KV744816">
    <property type="protein sequence ID" value="OCK85601.1"/>
    <property type="molecule type" value="Genomic_DNA"/>
</dbReference>
<dbReference type="PROSITE" id="PS51471">
    <property type="entry name" value="FE2OG_OXY"/>
    <property type="match status" value="1"/>
</dbReference>
<dbReference type="InterPro" id="IPR005123">
    <property type="entry name" value="Oxoglu/Fe-dep_dioxygenase_dom"/>
</dbReference>
<dbReference type="GO" id="GO:0016491">
    <property type="term" value="F:oxidoreductase activity"/>
    <property type="evidence" value="ECO:0007669"/>
    <property type="project" value="UniProtKB-KW"/>
</dbReference>
<organism evidence="4 5">
    <name type="scientific">Lepidopterella palustris CBS 459.81</name>
    <dbReference type="NCBI Taxonomy" id="1314670"/>
    <lineage>
        <taxon>Eukaryota</taxon>
        <taxon>Fungi</taxon>
        <taxon>Dikarya</taxon>
        <taxon>Ascomycota</taxon>
        <taxon>Pezizomycotina</taxon>
        <taxon>Dothideomycetes</taxon>
        <taxon>Pleosporomycetidae</taxon>
        <taxon>Mytilinidiales</taxon>
        <taxon>Argynnaceae</taxon>
        <taxon>Lepidopterella</taxon>
    </lineage>
</organism>
<keyword evidence="2" id="KW-0479">Metal-binding</keyword>
<dbReference type="AlphaFoldDB" id="A0A8E2EKQ7"/>
<dbReference type="Pfam" id="PF14226">
    <property type="entry name" value="DIOX_N"/>
    <property type="match status" value="1"/>
</dbReference>
<keyword evidence="5" id="KW-1185">Reference proteome</keyword>
<dbReference type="Proteomes" id="UP000250266">
    <property type="component" value="Unassembled WGS sequence"/>
</dbReference>
<reference evidence="4 5" key="1">
    <citation type="journal article" date="2016" name="Nat. Commun.">
        <title>Ectomycorrhizal ecology is imprinted in the genome of the dominant symbiotic fungus Cenococcum geophilum.</title>
        <authorList>
            <consortium name="DOE Joint Genome Institute"/>
            <person name="Peter M."/>
            <person name="Kohler A."/>
            <person name="Ohm R.A."/>
            <person name="Kuo A."/>
            <person name="Krutzmann J."/>
            <person name="Morin E."/>
            <person name="Arend M."/>
            <person name="Barry K.W."/>
            <person name="Binder M."/>
            <person name="Choi C."/>
            <person name="Clum A."/>
            <person name="Copeland A."/>
            <person name="Grisel N."/>
            <person name="Haridas S."/>
            <person name="Kipfer T."/>
            <person name="LaButti K."/>
            <person name="Lindquist E."/>
            <person name="Lipzen A."/>
            <person name="Maire R."/>
            <person name="Meier B."/>
            <person name="Mihaltcheva S."/>
            <person name="Molinier V."/>
            <person name="Murat C."/>
            <person name="Poggeler S."/>
            <person name="Quandt C.A."/>
            <person name="Sperisen C."/>
            <person name="Tritt A."/>
            <person name="Tisserant E."/>
            <person name="Crous P.W."/>
            <person name="Henrissat B."/>
            <person name="Nehls U."/>
            <person name="Egli S."/>
            <person name="Spatafora J.W."/>
            <person name="Grigoriev I.V."/>
            <person name="Martin F.M."/>
        </authorList>
    </citation>
    <scope>NUCLEOTIDE SEQUENCE [LARGE SCALE GENOMIC DNA]</scope>
    <source>
        <strain evidence="4 5">CBS 459.81</strain>
    </source>
</reference>
<name>A0A8E2EKQ7_9PEZI</name>
<sequence length="424" mass="46718">MSPSAAPLHGSSPALSSEAFSDIPPFPIDIPTAPLLRISLRKLLEGDKEEEERCWRACCIVGFFYIDLRSGKAIKHKGAVEEANKVDVKWEDGVGDGGQADGESLLKHANELFEVMKEFFNLEVTEKQKYDFLEQGSYFGYKGYGAGIVDKAGMRDRNEFYNISKNSTLSLPGYSSLPEPAVLIPHNPLLARFTTTSHALCTLLLTLLSPRLGLPPNYLPTLHRLSALSGDQIRFVRTPPQPAEEAPKPALGAHTDFGSVTILFNRVGGLQVQLPHGVKPEFGGGMEMDDEAFRTWQSERFPGMDRWAYVRPLPGHAIVNLGDALALFSAGILRSNIHRVVPPPGAQGGCERFSLVYFSRPEDGVLLRALREGSVVDEVVKVREARGKWREEEAVRSEDWVLRRALGRRRVGGWLDSGGTEGGV</sequence>
<feature type="domain" description="Fe2OG dioxygenase" evidence="3">
    <location>
        <begin position="229"/>
        <end position="361"/>
    </location>
</feature>
<evidence type="ECO:0000259" key="3">
    <source>
        <dbReference type="PROSITE" id="PS51471"/>
    </source>
</evidence>
<dbReference type="Gene3D" id="2.60.120.330">
    <property type="entry name" value="B-lactam Antibiotic, Isopenicillin N Synthase, Chain"/>
    <property type="match status" value="1"/>
</dbReference>
<comment type="similarity">
    <text evidence="1 2">Belongs to the iron/ascorbate-dependent oxidoreductase family.</text>
</comment>
<dbReference type="GO" id="GO:0044283">
    <property type="term" value="P:small molecule biosynthetic process"/>
    <property type="evidence" value="ECO:0007669"/>
    <property type="project" value="UniProtKB-ARBA"/>
</dbReference>
<dbReference type="PANTHER" id="PTHR47990">
    <property type="entry name" value="2-OXOGLUTARATE (2OG) AND FE(II)-DEPENDENT OXYGENASE SUPERFAMILY PROTEIN-RELATED"/>
    <property type="match status" value="1"/>
</dbReference>
<dbReference type="InterPro" id="IPR044861">
    <property type="entry name" value="IPNS-like_FE2OG_OXY"/>
</dbReference>
<dbReference type="InterPro" id="IPR027443">
    <property type="entry name" value="IPNS-like_sf"/>
</dbReference>
<keyword evidence="2" id="KW-0408">Iron</keyword>
<proteinExistence type="inferred from homology"/>
<keyword evidence="2" id="KW-0560">Oxidoreductase</keyword>
<dbReference type="InterPro" id="IPR050231">
    <property type="entry name" value="Iron_ascorbate_oxido_reductase"/>
</dbReference>
<dbReference type="Pfam" id="PF03171">
    <property type="entry name" value="2OG-FeII_Oxy"/>
    <property type="match status" value="1"/>
</dbReference>
<dbReference type="OrthoDB" id="288590at2759"/>
<accession>A0A8E2EKQ7</accession>
<gene>
    <name evidence="4" type="ORF">K432DRAFT_413188</name>
</gene>
<dbReference type="SUPFAM" id="SSF51197">
    <property type="entry name" value="Clavaminate synthase-like"/>
    <property type="match status" value="1"/>
</dbReference>
<protein>
    <submittedName>
        <fullName evidence="4">Clavaminate synthase-like protein</fullName>
    </submittedName>
</protein>
<evidence type="ECO:0000313" key="5">
    <source>
        <dbReference type="Proteomes" id="UP000250266"/>
    </source>
</evidence>
<dbReference type="InterPro" id="IPR026992">
    <property type="entry name" value="DIOX_N"/>
</dbReference>